<keyword evidence="1" id="KW-0472">Membrane</keyword>
<dbReference type="Proteomes" id="UP001497045">
    <property type="component" value="Unassembled WGS sequence"/>
</dbReference>
<dbReference type="RefSeq" id="WP_341673201.1">
    <property type="nucleotide sequence ID" value="NZ_JBBYHV010000001.1"/>
</dbReference>
<proteinExistence type="predicted"/>
<protein>
    <recommendedName>
        <fullName evidence="4">PepSY domain-containing protein</fullName>
    </recommendedName>
</protein>
<organism evidence="2 3">
    <name type="scientific">Aurantiacibacter gilvus</name>
    <dbReference type="NCBI Taxonomy" id="3139141"/>
    <lineage>
        <taxon>Bacteria</taxon>
        <taxon>Pseudomonadati</taxon>
        <taxon>Pseudomonadota</taxon>
        <taxon>Alphaproteobacteria</taxon>
        <taxon>Sphingomonadales</taxon>
        <taxon>Erythrobacteraceae</taxon>
        <taxon>Aurantiacibacter</taxon>
    </lineage>
</organism>
<comment type="caution">
    <text evidence="2">The sequence shown here is derived from an EMBL/GenBank/DDBJ whole genome shotgun (WGS) entry which is preliminary data.</text>
</comment>
<feature type="transmembrane region" description="Helical" evidence="1">
    <location>
        <begin position="202"/>
        <end position="223"/>
    </location>
</feature>
<sequence>MSHQKFMRLFAKWHIWLGWLVGLPVLMWTVTGLVMIWVPIEDVRGNHLRADLPELRTEGLVLPDVPDTVQSISLESFPDGPGWIVVEEDGGRYRYSPTDGRLYNPLLEEGAREVAEAAFAGDAELQRVTYFPADSVPMDFRWPVNVWQAHFSDDTNLYIAAQTGEVLAVRTDWWRTFDFVWGLHIMDLQTRDLETQSQFNHITLLVFAILSVFGALLGCTLMFRRRKARVKANA</sequence>
<evidence type="ECO:0000313" key="3">
    <source>
        <dbReference type="Proteomes" id="UP001497045"/>
    </source>
</evidence>
<dbReference type="EMBL" id="JBBYHV010000001">
    <property type="protein sequence ID" value="MEL1250689.1"/>
    <property type="molecule type" value="Genomic_DNA"/>
</dbReference>
<dbReference type="PANTHER" id="PTHR34219">
    <property type="entry name" value="IRON-REGULATED INNER MEMBRANE PROTEIN-RELATED"/>
    <property type="match status" value="1"/>
</dbReference>
<keyword evidence="3" id="KW-1185">Reference proteome</keyword>
<name>A0ABU9IF48_9SPHN</name>
<reference evidence="2 3" key="1">
    <citation type="submission" date="2024-04" db="EMBL/GenBank/DDBJ databases">
        <title>Aurantiacibacter sp. DGU6 16S ribosomal RNA gene Genome sequencing and assembly.</title>
        <authorList>
            <person name="Park S."/>
        </authorList>
    </citation>
    <scope>NUCLEOTIDE SEQUENCE [LARGE SCALE GENOMIC DNA]</scope>
    <source>
        <strain evidence="2 3">DGU6</strain>
    </source>
</reference>
<dbReference type="InterPro" id="IPR005625">
    <property type="entry name" value="PepSY-ass_TM"/>
</dbReference>
<evidence type="ECO:0000256" key="1">
    <source>
        <dbReference type="SAM" id="Phobius"/>
    </source>
</evidence>
<feature type="transmembrane region" description="Helical" evidence="1">
    <location>
        <begin position="15"/>
        <end position="38"/>
    </location>
</feature>
<dbReference type="PANTHER" id="PTHR34219:SF3">
    <property type="entry name" value="BLL7967 PROTEIN"/>
    <property type="match status" value="1"/>
</dbReference>
<evidence type="ECO:0000313" key="2">
    <source>
        <dbReference type="EMBL" id="MEL1250689.1"/>
    </source>
</evidence>
<gene>
    <name evidence="2" type="ORF">AAEO60_08400</name>
</gene>
<keyword evidence="1" id="KW-1133">Transmembrane helix</keyword>
<keyword evidence="1" id="KW-0812">Transmembrane</keyword>
<evidence type="ECO:0008006" key="4">
    <source>
        <dbReference type="Google" id="ProtNLM"/>
    </source>
</evidence>
<accession>A0ABU9IF48</accession>